<dbReference type="PANTHER" id="PTHR33164:SF99">
    <property type="entry name" value="MARR FAMILY REGULATORY PROTEIN"/>
    <property type="match status" value="1"/>
</dbReference>
<dbReference type="AlphaFoldDB" id="A0A1I0XIC2"/>
<organism evidence="2 3">
    <name type="scientific">Cellulomonas marina</name>
    <dbReference type="NCBI Taxonomy" id="988821"/>
    <lineage>
        <taxon>Bacteria</taxon>
        <taxon>Bacillati</taxon>
        <taxon>Actinomycetota</taxon>
        <taxon>Actinomycetes</taxon>
        <taxon>Micrococcales</taxon>
        <taxon>Cellulomonadaceae</taxon>
        <taxon>Cellulomonas</taxon>
    </lineage>
</organism>
<dbReference type="SMART" id="SM00347">
    <property type="entry name" value="HTH_MARR"/>
    <property type="match status" value="1"/>
</dbReference>
<dbReference type="STRING" id="988821.SAMN05421867_10580"/>
<proteinExistence type="predicted"/>
<dbReference type="Gene3D" id="1.10.10.10">
    <property type="entry name" value="Winged helix-like DNA-binding domain superfamily/Winged helix DNA-binding domain"/>
    <property type="match status" value="1"/>
</dbReference>
<dbReference type="PANTHER" id="PTHR33164">
    <property type="entry name" value="TRANSCRIPTIONAL REGULATOR, MARR FAMILY"/>
    <property type="match status" value="1"/>
</dbReference>
<feature type="domain" description="HTH marR-type" evidence="1">
    <location>
        <begin position="1"/>
        <end position="153"/>
    </location>
</feature>
<dbReference type="InterPro" id="IPR036390">
    <property type="entry name" value="WH_DNA-bd_sf"/>
</dbReference>
<dbReference type="SUPFAM" id="SSF46785">
    <property type="entry name" value="Winged helix' DNA-binding domain"/>
    <property type="match status" value="1"/>
</dbReference>
<dbReference type="RefSeq" id="WP_090032098.1">
    <property type="nucleotide sequence ID" value="NZ_BONM01000026.1"/>
</dbReference>
<protein>
    <submittedName>
        <fullName evidence="2">DNA-binding transcriptional regulator, MarR family</fullName>
    </submittedName>
</protein>
<dbReference type="InterPro" id="IPR000835">
    <property type="entry name" value="HTH_MarR-typ"/>
</dbReference>
<dbReference type="Proteomes" id="UP000199012">
    <property type="component" value="Unassembled WGS sequence"/>
</dbReference>
<dbReference type="InterPro" id="IPR036388">
    <property type="entry name" value="WH-like_DNA-bd_sf"/>
</dbReference>
<dbReference type="PROSITE" id="PS50995">
    <property type="entry name" value="HTH_MARR_2"/>
    <property type="match status" value="1"/>
</dbReference>
<sequence length="168" mass="18054">MTSTTTATDVQWLSEGQQGDWRAFRDASARLMGALGHELEAESGLSLHEYELLVRLSEAPGRQLRMSELAAGLAHSRSRLTHTVRRMEDAGMVERRACASDARGVEAVLTEAGWQRLVAAAPGHVRSVRRHLVDVLTPEQLTALGDAMRAVNAGLDGVGCPSAVLTGE</sequence>
<keyword evidence="2" id="KW-0238">DNA-binding</keyword>
<evidence type="ECO:0000259" key="1">
    <source>
        <dbReference type="PROSITE" id="PS50995"/>
    </source>
</evidence>
<reference evidence="2 3" key="1">
    <citation type="submission" date="2016-10" db="EMBL/GenBank/DDBJ databases">
        <authorList>
            <person name="de Groot N.N."/>
        </authorList>
    </citation>
    <scope>NUCLEOTIDE SEQUENCE [LARGE SCALE GENOMIC DNA]</scope>
    <source>
        <strain evidence="2 3">CGMCC 4.6945</strain>
    </source>
</reference>
<dbReference type="OrthoDB" id="8635520at2"/>
<dbReference type="Pfam" id="PF12802">
    <property type="entry name" value="MarR_2"/>
    <property type="match status" value="1"/>
</dbReference>
<evidence type="ECO:0000313" key="3">
    <source>
        <dbReference type="Proteomes" id="UP000199012"/>
    </source>
</evidence>
<dbReference type="GO" id="GO:0003700">
    <property type="term" value="F:DNA-binding transcription factor activity"/>
    <property type="evidence" value="ECO:0007669"/>
    <property type="project" value="InterPro"/>
</dbReference>
<dbReference type="GO" id="GO:0006950">
    <property type="term" value="P:response to stress"/>
    <property type="evidence" value="ECO:0007669"/>
    <property type="project" value="TreeGrafter"/>
</dbReference>
<keyword evidence="3" id="KW-1185">Reference proteome</keyword>
<dbReference type="GO" id="GO:0003677">
    <property type="term" value="F:DNA binding"/>
    <property type="evidence" value="ECO:0007669"/>
    <property type="project" value="UniProtKB-KW"/>
</dbReference>
<dbReference type="InterPro" id="IPR039422">
    <property type="entry name" value="MarR/SlyA-like"/>
</dbReference>
<evidence type="ECO:0000313" key="2">
    <source>
        <dbReference type="EMBL" id="SFB00762.1"/>
    </source>
</evidence>
<name>A0A1I0XIC2_9CELL</name>
<gene>
    <name evidence="2" type="ORF">SAMN05421867_10580</name>
</gene>
<accession>A0A1I0XIC2</accession>
<dbReference type="EMBL" id="FOKA01000005">
    <property type="protein sequence ID" value="SFB00762.1"/>
    <property type="molecule type" value="Genomic_DNA"/>
</dbReference>